<comment type="caution">
    <text evidence="4">The sequence shown here is derived from an EMBL/GenBank/DDBJ whole genome shotgun (WGS) entry which is preliminary data.</text>
</comment>
<dbReference type="OrthoDB" id="4966830at2"/>
<feature type="transmembrane region" description="Helical" evidence="2">
    <location>
        <begin position="59"/>
        <end position="80"/>
    </location>
</feature>
<dbReference type="Pfam" id="PF03703">
    <property type="entry name" value="bPH_2"/>
    <property type="match status" value="1"/>
</dbReference>
<gene>
    <name evidence="4" type="ORF">RM50_16450</name>
</gene>
<evidence type="ECO:0000256" key="1">
    <source>
        <dbReference type="SAM" id="MobiDB-lite"/>
    </source>
</evidence>
<evidence type="ECO:0000256" key="2">
    <source>
        <dbReference type="SAM" id="Phobius"/>
    </source>
</evidence>
<dbReference type="EMBL" id="JWTB01000033">
    <property type="protein sequence ID" value="KIC65318.1"/>
    <property type="molecule type" value="Genomic_DNA"/>
</dbReference>
<name>A0A0B4EFB6_PSEPS</name>
<accession>A0A0B4EFB6</accession>
<feature type="transmembrane region" description="Helical" evidence="2">
    <location>
        <begin position="21"/>
        <end position="44"/>
    </location>
</feature>
<dbReference type="RefSeq" id="WP_043454869.1">
    <property type="nucleotide sequence ID" value="NZ_JWTB01000033.1"/>
</dbReference>
<dbReference type="InterPro" id="IPR005182">
    <property type="entry name" value="YdbS-like_PH"/>
</dbReference>
<dbReference type="Proteomes" id="UP000031196">
    <property type="component" value="Unassembled WGS sequence"/>
</dbReference>
<keyword evidence="2" id="KW-0472">Membrane</keyword>
<feature type="region of interest" description="Disordered" evidence="1">
    <location>
        <begin position="175"/>
        <end position="199"/>
    </location>
</feature>
<protein>
    <submittedName>
        <fullName evidence="4">Membrane protein</fullName>
    </submittedName>
</protein>
<feature type="domain" description="YdbS-like PH" evidence="3">
    <location>
        <begin position="86"/>
        <end position="161"/>
    </location>
</feature>
<feature type="compositionally biased region" description="Basic and acidic residues" evidence="1">
    <location>
        <begin position="189"/>
        <end position="199"/>
    </location>
</feature>
<sequence length="199" mass="21918">MRRTLLPGEQVIVTTRPQPRKLAGAAVAFVLAPALAAYASAWIIRGGAARLAPALNRQWTPWLVTACVAAAAAVWLGYCLPRLLRWHSTRYTLTSQRMVARYGLLSRRDQQVNLSAVRNLTVHESLLQRLVRSGNISLETGYQGVVTFRDVPEVARFRDFILDAIGELPDDSVARPGGAAHYPAGAFPEDMREGGRDDR</sequence>
<dbReference type="PANTHER" id="PTHR34473">
    <property type="entry name" value="UPF0699 TRANSMEMBRANE PROTEIN YDBS"/>
    <property type="match status" value="1"/>
</dbReference>
<evidence type="ECO:0000259" key="3">
    <source>
        <dbReference type="Pfam" id="PF03703"/>
    </source>
</evidence>
<keyword evidence="2" id="KW-1133">Transmembrane helix</keyword>
<reference evidence="4 5" key="1">
    <citation type="submission" date="2014-12" db="EMBL/GenBank/DDBJ databases">
        <title>Genome sequencing of Arthrobacter phenanthrenivorans SWC37.</title>
        <authorList>
            <person name="Tan P.W."/>
            <person name="Chan K.-G."/>
        </authorList>
    </citation>
    <scope>NUCLEOTIDE SEQUENCE [LARGE SCALE GENOMIC DNA]</scope>
    <source>
        <strain evidence="4 5">SWC37</strain>
    </source>
</reference>
<evidence type="ECO:0000313" key="5">
    <source>
        <dbReference type="Proteomes" id="UP000031196"/>
    </source>
</evidence>
<keyword evidence="2" id="KW-0812">Transmembrane</keyword>
<evidence type="ECO:0000313" key="4">
    <source>
        <dbReference type="EMBL" id="KIC65318.1"/>
    </source>
</evidence>
<dbReference type="PANTHER" id="PTHR34473:SF2">
    <property type="entry name" value="UPF0699 TRANSMEMBRANE PROTEIN YDBT"/>
    <property type="match status" value="1"/>
</dbReference>
<organism evidence="4 5">
    <name type="scientific">Pseudarthrobacter phenanthrenivorans</name>
    <name type="common">Arthrobacter phenanthrenivorans</name>
    <dbReference type="NCBI Taxonomy" id="361575"/>
    <lineage>
        <taxon>Bacteria</taxon>
        <taxon>Bacillati</taxon>
        <taxon>Actinomycetota</taxon>
        <taxon>Actinomycetes</taxon>
        <taxon>Micrococcales</taxon>
        <taxon>Micrococcaceae</taxon>
        <taxon>Pseudarthrobacter</taxon>
    </lineage>
</organism>
<proteinExistence type="predicted"/>
<dbReference type="AlphaFoldDB" id="A0A0B4EFB6"/>